<evidence type="ECO:0000256" key="1">
    <source>
        <dbReference type="SAM" id="MobiDB-lite"/>
    </source>
</evidence>
<dbReference type="Proteomes" id="UP000824238">
    <property type="component" value="Unassembled WGS sequence"/>
</dbReference>
<reference evidence="4" key="1">
    <citation type="submission" date="2020-10" db="EMBL/GenBank/DDBJ databases">
        <authorList>
            <person name="Gilroy R."/>
        </authorList>
    </citation>
    <scope>NUCLEOTIDE SEQUENCE</scope>
    <source>
        <strain evidence="4">ChiGjej3B3-7149</strain>
    </source>
</reference>
<dbReference type="InterPro" id="IPR021729">
    <property type="entry name" value="DUF3298"/>
</dbReference>
<feature type="chain" id="PRO_5039261486" evidence="2">
    <location>
        <begin position="20"/>
        <end position="407"/>
    </location>
</feature>
<proteinExistence type="predicted"/>
<organism evidence="4 5">
    <name type="scientific">Candidatus Scatomorpha intestinigallinarum</name>
    <dbReference type="NCBI Taxonomy" id="2840923"/>
    <lineage>
        <taxon>Bacteria</taxon>
        <taxon>Bacillati</taxon>
        <taxon>Bacillota</taxon>
        <taxon>Clostridia</taxon>
        <taxon>Eubacteriales</taxon>
        <taxon>Candidatus Scatomorpha</taxon>
    </lineage>
</organism>
<feature type="signal peptide" evidence="2">
    <location>
        <begin position="1"/>
        <end position="19"/>
    </location>
</feature>
<dbReference type="PROSITE" id="PS51257">
    <property type="entry name" value="PROKAR_LIPOPROTEIN"/>
    <property type="match status" value="1"/>
</dbReference>
<feature type="compositionally biased region" description="Low complexity" evidence="1">
    <location>
        <begin position="29"/>
        <end position="44"/>
    </location>
</feature>
<feature type="domain" description="DUF3298" evidence="3">
    <location>
        <begin position="200"/>
        <end position="267"/>
    </location>
</feature>
<evidence type="ECO:0000313" key="5">
    <source>
        <dbReference type="Proteomes" id="UP000824238"/>
    </source>
</evidence>
<name>A0A9D1DKT6_9FIRM</name>
<protein>
    <submittedName>
        <fullName evidence="4">DUF3298 domain-containing protein</fullName>
    </submittedName>
</protein>
<feature type="region of interest" description="Disordered" evidence="1">
    <location>
        <begin position="26"/>
        <end position="58"/>
    </location>
</feature>
<dbReference type="Gene3D" id="3.30.565.40">
    <property type="entry name" value="Fervidobacterium nodosum Rt17-B1 like"/>
    <property type="match status" value="1"/>
</dbReference>
<gene>
    <name evidence="4" type="ORF">IAD36_03750</name>
</gene>
<dbReference type="InterPro" id="IPR037126">
    <property type="entry name" value="PdaC/RsiV-like_sf"/>
</dbReference>
<keyword evidence="2" id="KW-0732">Signal</keyword>
<dbReference type="Pfam" id="PF11738">
    <property type="entry name" value="DUF3298"/>
    <property type="match status" value="1"/>
</dbReference>
<comment type="caution">
    <text evidence="4">The sequence shown here is derived from an EMBL/GenBank/DDBJ whole genome shotgun (WGS) entry which is preliminary data.</text>
</comment>
<evidence type="ECO:0000313" key="4">
    <source>
        <dbReference type="EMBL" id="HIR54702.1"/>
    </source>
</evidence>
<evidence type="ECO:0000256" key="2">
    <source>
        <dbReference type="SAM" id="SignalP"/>
    </source>
</evidence>
<accession>A0A9D1DKT6</accession>
<dbReference type="EMBL" id="DVHH01000094">
    <property type="protein sequence ID" value="HIR54702.1"/>
    <property type="molecule type" value="Genomic_DNA"/>
</dbReference>
<dbReference type="AlphaFoldDB" id="A0A9D1DKT6"/>
<sequence>MKRQAAALLMALGLLTALAGCGTREAEVSASPEPTPTVTAAPAPSASPEPLETPEPFDGTIFVSCEQSGLANTYEGYIVLKADALLPTVSIEGRDEAAKAITDALQGALEATEESTREAYKAACEAFDALDEAGRETWLAHGWSSSGTVTRGDGTVLSLLCRTYSYSGGAHGSYDYFGQTFSTVTGEAISLDELATDPAALREALTEAILADAGEDEEELFDIEGFTERVFDTDAWYLTDDALVIFAQVGEVAAGARGRVDFAVPYEELGGLIRAEYLPDGPHSGGSGGLTIDFADEADESEPLASVVVLPASEDAQYLVKCRVTAVADMGPISLRSSTLAAGDALVLYDTGGEYFWINRLPKGEFIDLSLVFYDTPHYCLVLQDGTALQIAQSGEDGSLLLYEAES</sequence>
<dbReference type="Gene3D" id="3.90.640.20">
    <property type="entry name" value="Heat-shock cognate protein, ATPase"/>
    <property type="match status" value="1"/>
</dbReference>
<evidence type="ECO:0000259" key="3">
    <source>
        <dbReference type="Pfam" id="PF11738"/>
    </source>
</evidence>
<reference evidence="4" key="2">
    <citation type="journal article" date="2021" name="PeerJ">
        <title>Extensive microbial diversity within the chicken gut microbiome revealed by metagenomics and culture.</title>
        <authorList>
            <person name="Gilroy R."/>
            <person name="Ravi A."/>
            <person name="Getino M."/>
            <person name="Pursley I."/>
            <person name="Horton D.L."/>
            <person name="Alikhan N.F."/>
            <person name="Baker D."/>
            <person name="Gharbi K."/>
            <person name="Hall N."/>
            <person name="Watson M."/>
            <person name="Adriaenssens E.M."/>
            <person name="Foster-Nyarko E."/>
            <person name="Jarju S."/>
            <person name="Secka A."/>
            <person name="Antonio M."/>
            <person name="Oren A."/>
            <person name="Chaudhuri R.R."/>
            <person name="La Ragione R."/>
            <person name="Hildebrand F."/>
            <person name="Pallen M.J."/>
        </authorList>
    </citation>
    <scope>NUCLEOTIDE SEQUENCE</scope>
    <source>
        <strain evidence="4">ChiGjej3B3-7149</strain>
    </source>
</reference>